<proteinExistence type="predicted"/>
<dbReference type="KEGG" id="ark:D6B99_13620"/>
<evidence type="ECO:0000313" key="1">
    <source>
        <dbReference type="EMBL" id="AYD48546.1"/>
    </source>
</evidence>
<name>A0A386HSR8_9BACT</name>
<dbReference type="EMBL" id="CP032489">
    <property type="protein sequence ID" value="AYD48546.1"/>
    <property type="molecule type" value="Genomic_DNA"/>
</dbReference>
<protein>
    <submittedName>
        <fullName evidence="1">Uncharacterized protein</fullName>
    </submittedName>
</protein>
<reference evidence="1 2" key="1">
    <citation type="submission" date="2018-09" db="EMBL/GenBank/DDBJ databases">
        <title>Arachidicoccus sp. nov., a bacterium isolated from soil.</title>
        <authorList>
            <person name="Weon H.-Y."/>
            <person name="Kwon S.-W."/>
            <person name="Lee S.A."/>
        </authorList>
    </citation>
    <scope>NUCLEOTIDE SEQUENCE [LARGE SCALE GENOMIC DNA]</scope>
    <source>
        <strain evidence="1 2">KIS59-12</strain>
    </source>
</reference>
<evidence type="ECO:0000313" key="2">
    <source>
        <dbReference type="Proteomes" id="UP000266118"/>
    </source>
</evidence>
<dbReference type="RefSeq" id="WP_119989405.1">
    <property type="nucleotide sequence ID" value="NZ_CP032489.1"/>
</dbReference>
<organism evidence="1 2">
    <name type="scientific">Arachidicoccus soli</name>
    <dbReference type="NCBI Taxonomy" id="2341117"/>
    <lineage>
        <taxon>Bacteria</taxon>
        <taxon>Pseudomonadati</taxon>
        <taxon>Bacteroidota</taxon>
        <taxon>Chitinophagia</taxon>
        <taxon>Chitinophagales</taxon>
        <taxon>Chitinophagaceae</taxon>
        <taxon>Arachidicoccus</taxon>
    </lineage>
</organism>
<sequence length="368" mass="43437">MLNKEINTAHPLDGVKPSKKKIIYSIKRDLRTYLKRYGREVPLPINYDDLMHFTYARPLIDKDGNETAWEQVSYDMREWEFLKDGLVKCYAMLKTEGDFSFSDNLNVERIDFCSFGNSQPFRIRIVNNFNGNNDHFYIKKADANRVYGLELEHLLSSARVTFLTSNQTLVEEHIAGIPGDIFIRDYLHKPETNLVRLLKTFVKFNEACYARLLGDMRAYNFVVNITPDIEGTQYSIRAIDFDQQTYEGRMRLYLPQFAKENFPMVQDVLKLLDTESIKQYQAEERSRLVYRIATERYRMKELMDVMLVDEISTPEKVEQLKFELAEHWQNVSFLKAKTMGRILKIHMKQMLLPNLNMVLKVVQRKKFS</sequence>
<dbReference type="AlphaFoldDB" id="A0A386HSR8"/>
<dbReference type="OrthoDB" id="1222242at2"/>
<dbReference type="Proteomes" id="UP000266118">
    <property type="component" value="Chromosome"/>
</dbReference>
<gene>
    <name evidence="1" type="ORF">D6B99_13620</name>
</gene>
<keyword evidence="2" id="KW-1185">Reference proteome</keyword>
<accession>A0A386HSR8</accession>